<dbReference type="Proteomes" id="UP000824160">
    <property type="component" value="Unassembled WGS sequence"/>
</dbReference>
<organism evidence="2 3">
    <name type="scientific">Candidatus Faecivivens stercoripullorum</name>
    <dbReference type="NCBI Taxonomy" id="2840805"/>
    <lineage>
        <taxon>Bacteria</taxon>
        <taxon>Bacillati</taxon>
        <taxon>Bacillota</taxon>
        <taxon>Clostridia</taxon>
        <taxon>Eubacteriales</taxon>
        <taxon>Oscillospiraceae</taxon>
        <taxon>Oscillospiraceae incertae sedis</taxon>
        <taxon>Candidatus Faecivivens</taxon>
    </lineage>
</organism>
<keyword evidence="1" id="KW-0472">Membrane</keyword>
<accession>A0A9D1KRF1</accession>
<sequence>MAGKVGFSLWKNGSRLVFRALVALAVVLLLSGVGMVIWGCRMYYQYQQYLKALKYNFGDTAVITVISEDGSCELAPLNRYALYTFLSDSTGKRVEKSDDPLTGQTITFTGKSAVSSVSGSIDQTESGVRVTMAAEDDEWTYYFYNNNAFEDYLRLCSPEGWTVANIPVDKS</sequence>
<evidence type="ECO:0000256" key="1">
    <source>
        <dbReference type="SAM" id="Phobius"/>
    </source>
</evidence>
<evidence type="ECO:0000313" key="3">
    <source>
        <dbReference type="Proteomes" id="UP000824160"/>
    </source>
</evidence>
<name>A0A9D1KRF1_9FIRM</name>
<dbReference type="AlphaFoldDB" id="A0A9D1KRF1"/>
<reference evidence="2" key="2">
    <citation type="journal article" date="2021" name="PeerJ">
        <title>Extensive microbial diversity within the chicken gut microbiome revealed by metagenomics and culture.</title>
        <authorList>
            <person name="Gilroy R."/>
            <person name="Ravi A."/>
            <person name="Getino M."/>
            <person name="Pursley I."/>
            <person name="Horton D.L."/>
            <person name="Alikhan N.F."/>
            <person name="Baker D."/>
            <person name="Gharbi K."/>
            <person name="Hall N."/>
            <person name="Watson M."/>
            <person name="Adriaenssens E.M."/>
            <person name="Foster-Nyarko E."/>
            <person name="Jarju S."/>
            <person name="Secka A."/>
            <person name="Antonio M."/>
            <person name="Oren A."/>
            <person name="Chaudhuri R.R."/>
            <person name="La Ragione R."/>
            <person name="Hildebrand F."/>
            <person name="Pallen M.J."/>
        </authorList>
    </citation>
    <scope>NUCLEOTIDE SEQUENCE</scope>
    <source>
        <strain evidence="2">ChiBcec7-5410</strain>
    </source>
</reference>
<comment type="caution">
    <text evidence="2">The sequence shown here is derived from an EMBL/GenBank/DDBJ whole genome shotgun (WGS) entry which is preliminary data.</text>
</comment>
<proteinExistence type="predicted"/>
<reference evidence="2" key="1">
    <citation type="submission" date="2020-10" db="EMBL/GenBank/DDBJ databases">
        <authorList>
            <person name="Gilroy R."/>
        </authorList>
    </citation>
    <scope>NUCLEOTIDE SEQUENCE</scope>
    <source>
        <strain evidence="2">ChiBcec7-5410</strain>
    </source>
</reference>
<evidence type="ECO:0000313" key="2">
    <source>
        <dbReference type="EMBL" id="HIT95008.1"/>
    </source>
</evidence>
<feature type="transmembrane region" description="Helical" evidence="1">
    <location>
        <begin position="20"/>
        <end position="44"/>
    </location>
</feature>
<keyword evidence="1" id="KW-0812">Transmembrane</keyword>
<gene>
    <name evidence="2" type="ORF">IAC43_07460</name>
</gene>
<keyword evidence="1" id="KW-1133">Transmembrane helix</keyword>
<protein>
    <submittedName>
        <fullName evidence="2">Uncharacterized protein</fullName>
    </submittedName>
</protein>
<dbReference type="EMBL" id="DVLW01000203">
    <property type="protein sequence ID" value="HIT95008.1"/>
    <property type="molecule type" value="Genomic_DNA"/>
</dbReference>